<keyword evidence="8" id="KW-1185">Reference proteome</keyword>
<gene>
    <name evidence="7" type="ORF">CTE05_12130</name>
</gene>
<evidence type="ECO:0000256" key="3">
    <source>
        <dbReference type="ARBA" id="ARBA00022676"/>
    </source>
</evidence>
<organism evidence="7 8">
    <name type="scientific">Cellulomonas terrae</name>
    <dbReference type="NCBI Taxonomy" id="311234"/>
    <lineage>
        <taxon>Bacteria</taxon>
        <taxon>Bacillati</taxon>
        <taxon>Actinomycetota</taxon>
        <taxon>Actinomycetes</taxon>
        <taxon>Micrococcales</taxon>
        <taxon>Cellulomonadaceae</taxon>
        <taxon>Cellulomonas</taxon>
    </lineage>
</organism>
<name>A0A511JI79_9CELL</name>
<comment type="similarity">
    <text evidence="2">Belongs to the glycosyltransferase 2 family.</text>
</comment>
<evidence type="ECO:0000256" key="4">
    <source>
        <dbReference type="ARBA" id="ARBA00022679"/>
    </source>
</evidence>
<reference evidence="7 8" key="1">
    <citation type="submission" date="2019-07" db="EMBL/GenBank/DDBJ databases">
        <title>Whole genome shotgun sequence of Cellulomonas terrae NBRC 100819.</title>
        <authorList>
            <person name="Hosoyama A."/>
            <person name="Uohara A."/>
            <person name="Ohji S."/>
            <person name="Ichikawa N."/>
        </authorList>
    </citation>
    <scope>NUCLEOTIDE SEQUENCE [LARGE SCALE GENOMIC DNA]</scope>
    <source>
        <strain evidence="7 8">NBRC 100819</strain>
    </source>
</reference>
<dbReference type="Gene3D" id="3.90.550.10">
    <property type="entry name" value="Spore Coat Polysaccharide Biosynthesis Protein SpsA, Chain A"/>
    <property type="match status" value="1"/>
</dbReference>
<comment type="pathway">
    <text evidence="1">Cell wall biogenesis; cell wall polysaccharide biosynthesis.</text>
</comment>
<dbReference type="AlphaFoldDB" id="A0A511JI79"/>
<evidence type="ECO:0000256" key="5">
    <source>
        <dbReference type="SAM" id="MobiDB-lite"/>
    </source>
</evidence>
<comment type="caution">
    <text evidence="7">The sequence shown here is derived from an EMBL/GenBank/DDBJ whole genome shotgun (WGS) entry which is preliminary data.</text>
</comment>
<evidence type="ECO:0000256" key="2">
    <source>
        <dbReference type="ARBA" id="ARBA00006739"/>
    </source>
</evidence>
<proteinExistence type="inferred from homology"/>
<sequence length="302" mass="32797">MSGHEPAGPLRTVAVVTAYRPGPALRAVVAAAAPQVDVVVVVDNTPVGTPGAAEVLEPSEGLEIVSMGYNSGLAAALNTGIARHPDSAQVLLLDQDSSIPRDLVERLADRLGEDPRIGVVAPAPWDAAAGRYLDPRASGRPVLADLGAVITSGMLVRRGVLDEVGGFREDFFVDCVDQEFCLRVRAAGWRVTQDRSVLLPHELGETRWHGWGPLRLRATHHATWRLYWIGRNSAVMLREHARSETAWSLQWVAIVGYWALTIVLFEPPRWERLRTLAGGLRDGARGRAVPSRYRPQGPSTPG</sequence>
<dbReference type="PANTHER" id="PTHR43179:SF12">
    <property type="entry name" value="GALACTOFURANOSYLTRANSFERASE GLFT2"/>
    <property type="match status" value="1"/>
</dbReference>
<evidence type="ECO:0000313" key="7">
    <source>
        <dbReference type="EMBL" id="GEL97666.1"/>
    </source>
</evidence>
<dbReference type="EMBL" id="BJWH01000004">
    <property type="protein sequence ID" value="GEL97666.1"/>
    <property type="molecule type" value="Genomic_DNA"/>
</dbReference>
<dbReference type="Proteomes" id="UP000321049">
    <property type="component" value="Unassembled WGS sequence"/>
</dbReference>
<dbReference type="InterPro" id="IPR029044">
    <property type="entry name" value="Nucleotide-diphossugar_trans"/>
</dbReference>
<feature type="region of interest" description="Disordered" evidence="5">
    <location>
        <begin position="283"/>
        <end position="302"/>
    </location>
</feature>
<protein>
    <submittedName>
        <fullName evidence="7">Glycosyl transferase</fullName>
    </submittedName>
</protein>
<dbReference type="InterPro" id="IPR001173">
    <property type="entry name" value="Glyco_trans_2-like"/>
</dbReference>
<keyword evidence="3" id="KW-0328">Glycosyltransferase</keyword>
<dbReference type="Pfam" id="PF00535">
    <property type="entry name" value="Glycos_transf_2"/>
    <property type="match status" value="1"/>
</dbReference>
<dbReference type="PANTHER" id="PTHR43179">
    <property type="entry name" value="RHAMNOSYLTRANSFERASE WBBL"/>
    <property type="match status" value="1"/>
</dbReference>
<dbReference type="RefSeq" id="WP_186814754.1">
    <property type="nucleotide sequence ID" value="NZ_BJWH01000004.1"/>
</dbReference>
<keyword evidence="4 7" id="KW-0808">Transferase</keyword>
<evidence type="ECO:0000256" key="1">
    <source>
        <dbReference type="ARBA" id="ARBA00004776"/>
    </source>
</evidence>
<dbReference type="SUPFAM" id="SSF53448">
    <property type="entry name" value="Nucleotide-diphospho-sugar transferases"/>
    <property type="match status" value="1"/>
</dbReference>
<evidence type="ECO:0000259" key="6">
    <source>
        <dbReference type="Pfam" id="PF00535"/>
    </source>
</evidence>
<accession>A0A511JI79</accession>
<dbReference type="GO" id="GO:0016757">
    <property type="term" value="F:glycosyltransferase activity"/>
    <property type="evidence" value="ECO:0007669"/>
    <property type="project" value="UniProtKB-KW"/>
</dbReference>
<feature type="domain" description="Glycosyltransferase 2-like" evidence="6">
    <location>
        <begin position="15"/>
        <end position="122"/>
    </location>
</feature>
<evidence type="ECO:0000313" key="8">
    <source>
        <dbReference type="Proteomes" id="UP000321049"/>
    </source>
</evidence>